<evidence type="ECO:0000256" key="2">
    <source>
        <dbReference type="SAM" id="MobiDB-lite"/>
    </source>
</evidence>
<dbReference type="PROSITE" id="PS50297">
    <property type="entry name" value="ANK_REP_REGION"/>
    <property type="match status" value="1"/>
</dbReference>
<dbReference type="PANTHER" id="PTHR24121">
    <property type="entry name" value="NO MECHANORECEPTOR POTENTIAL C, ISOFORM D-RELATED"/>
    <property type="match status" value="1"/>
</dbReference>
<dbReference type="PROSITE" id="PS50088">
    <property type="entry name" value="ANK_REPEAT"/>
    <property type="match status" value="1"/>
</dbReference>
<evidence type="ECO:0000256" key="1">
    <source>
        <dbReference type="PROSITE-ProRule" id="PRU00023"/>
    </source>
</evidence>
<dbReference type="PANTHER" id="PTHR24121:SF23">
    <property type="entry name" value="NO MECHANORECEPTOR POTENTIAL C, ISOFORM H"/>
    <property type="match status" value="1"/>
</dbReference>
<evidence type="ECO:0000313" key="5">
    <source>
        <dbReference type="Proteomes" id="UP001642409"/>
    </source>
</evidence>
<sequence length="2459" mass="286702">MSTQSQPRVAANTDKSSATTEEFRKKQLEMWFSCKDTEFTRTNQVTLRRSRDIRPTDAQARVYHDFSLLQYACVFDNIKILEEVYSFEKDFVTSEEIQLFKNNETIIVPKNSTPLMITIVCNSTKCVNYLLKDLTLQDVRIPLNDLHESSVVLAARLPGYQAAQLALQNSILQQKEFHFQTEESQNILNVACENKNSFLMHLFTKLLATPRADCLFKFAMTCKVQTSPECQQYLEVLQRFGVQKIIADKLYDQPQYIELLKSYLGPKYEQFMTDLEDKDKVTNQQKQFAIKYKSEANDSLKIKQNQQKFTINRKPTYDFDSAQQKPVKPFELQAKHVVADYDDSPDPEEVKFVKPPMSEKFNLFDQAGESLIPILISQYSNTFQPSRPEQLAAARNFASDDRVVPLEQSQINWFNVCKDGNLQLCKSMSRVHCGEVDTRPTDAEKLIYNGFSGIHYATVFGRWQIVQYLLQYEALATTKARVILKAPGVGPDRAVIVPLQSNAIQLACYCNQVQIVKMIVDSLVTPRNVYIDPIQQAFSKKNAPLTVNKQKLILTQKNELEQTALAVMAQCKIISSELSKEVERGDYILQLCLDQLDSPNILDFNDQFVVQNAYLFNNTHVLKTVRTELLTNPCNKMNAKTYAQLLFKVYDLLQDMKNSEECAEILPSLPITDEVKAEAELIQMLIEAQYFVNRIKEDENAEKKENKNQEHLEETQRFQKWFKKTFEKHADKIETTNAETAKHLEELNKPRYVESFGNDLFVCKRKSEIPAHDDLEYLNSVVQAQDLSYYFDCVIMGFETFVAQEHEKYTRKIDRRQTRKDIINGFTALMYACYYGHTNIVKLLLEKEFDVEQGIEQGSQGIKQEDRVCGQIKVDVDRNHIYVVKGYMSCLQAAILSQKKQSSEIIDYISQVAAKNLEIASMIFRNHKQTSVILKMAIIANNEHILKNNLVREYETQHIYQQLRDLPLTCSILYKICEYQSVAGLKFLQEIILADATTTRTTESDLPMQTRQQIESELLFSLQLCCLQRLDNKCPLDWIKRKSSQQKTNETAIKFINDLTNDAIMRALNLDGDLVCERLLQEYFGEEFENIKETHKSKGQILSGEVVHNIEQNGLEELEQSNFFINDHQINRLTFEPIQKLNEVDVWFEMCKRGNLQQVQAIARNFYGRRELRYNNYDQDIHQGFTGLMYATLFNTLDVILFLMDFEGMLNMEQDALVRTESGAFVIPAGCTPQHLASVVADQFVIDAFFQFYEQHDYELATEISVSRFLIIHGKRVNQQQLLKDFPIDHQLLRLAVQYSRVEFLNVMGDMSQTEDYFQDFYEQLFQLFEFNHQRLTINDLILQLPSQTYAKLNKRDVQETIVFVEQAIKKVLIVMIQQEMLEDNASLINEFYKAPDAVERILESFKTLSEPKVVHEEQIDAIGKAQFFRVQDDQILTQPVAMGLSMQSDLQNEWFRACRENDMAFIHTNFKQMKTLRDGRQSSFINQTHTGFCGLHYALVYKAEDAFNFLFDFEWNVVTGSDVIINGDQGRYFVPARSTILHLIAMVRNERFLKLMKQKPQVEGLVNARNRVGVPPIELFAGQNYCEQFIYDMYMFNFNDEQMRAEADEIMHQCFEHCCKADNVQFARFCLLNQNLYQSSLYKHVFSIWKQEEHNDAEKQFMKLQNDALEYALLYRMEEQWRRMLEEHFGAEKADVEAEYQNLKIWTAEQYEIVEDEKMFDGPQSVIVEGQQNIREPKVLKYLRDTRQNEEQRKWFQAAKTGDVEYIKKHMHLVGLQDESLTNYKTKTYTQFTGLMYAIVFNQLEVIKILTKHELLIYANSKNLVEIPNDDDDLPEEEKIATKKYYLFRVAYSIILAIVSHKYEIFDYFISELKTQEEMLYNQFTYETMVTVDFKIPYSYMIKLMSLTSFNLLRIVLVMQKDSHMKYLMEYTCGEDKPKLEYNIIKTCKLDEQIFKQMLSLLDDQSIDQWRELGQHTSALIDKSIAFGLDNSFDEEVNSYLYKIYGESLNQKIRDYRSNKFQSDIVDDMDVVIHNSYIVPEEQIKDIDEIVETEDQKQKHADLDTYLEAVKINDIHKTKRVMLNHVMQVDVRQTNSELQIYKGFNGLHYAALMNNVSMIGVLWNHEKMALTKEDVIIDALGTGFGNKFFLSKGSNALMIAALQDNKESVQIILQLIQADRDLEKFYQRPNFRGVNNLYIASVCWRCASGQLMFQSKMLSTQLRQITFITDPRAIETIKIMLYTNCSFGAKILYDMSQTDLQFKQWFYSVALSYDFVELTKCHQKQQYGSPAEKEFIQNWLDMIYEDALNYGLKQMTEINWNRFVSANLKSLKSIVTKQFNYCRSVCVRNGQIEIYDDLLMQQTQETQRQYEIENQVAKATGTMTRTINAQGKGKFNDSLNQTDISNQQEYAKLPQQQILAQPQIALKSPPKVLGSEKLRDNTKFEEMQQLWYEIEAGK</sequence>
<evidence type="ECO:0000313" key="4">
    <source>
        <dbReference type="EMBL" id="CAL6089571.1"/>
    </source>
</evidence>
<keyword evidence="1" id="KW-0040">ANK repeat</keyword>
<proteinExistence type="predicted"/>
<feature type="repeat" description="ANK" evidence="1">
    <location>
        <begin position="824"/>
        <end position="852"/>
    </location>
</feature>
<feature type="region of interest" description="Disordered" evidence="2">
    <location>
        <begin position="1"/>
        <end position="21"/>
    </location>
</feature>
<dbReference type="EMBL" id="CATOUU010000861">
    <property type="protein sequence ID" value="CAI9955239.1"/>
    <property type="molecule type" value="Genomic_DNA"/>
</dbReference>
<dbReference type="Pfam" id="PF00023">
    <property type="entry name" value="Ank"/>
    <property type="match status" value="1"/>
</dbReference>
<dbReference type="InterPro" id="IPR036770">
    <property type="entry name" value="Ankyrin_rpt-contain_sf"/>
</dbReference>
<dbReference type="InterPro" id="IPR002110">
    <property type="entry name" value="Ankyrin_rpt"/>
</dbReference>
<reference evidence="4 5" key="2">
    <citation type="submission" date="2024-07" db="EMBL/GenBank/DDBJ databases">
        <authorList>
            <person name="Akdeniz Z."/>
        </authorList>
    </citation>
    <scope>NUCLEOTIDE SEQUENCE [LARGE SCALE GENOMIC DNA]</scope>
</reference>
<organism evidence="3">
    <name type="scientific">Hexamita inflata</name>
    <dbReference type="NCBI Taxonomy" id="28002"/>
    <lineage>
        <taxon>Eukaryota</taxon>
        <taxon>Metamonada</taxon>
        <taxon>Diplomonadida</taxon>
        <taxon>Hexamitidae</taxon>
        <taxon>Hexamitinae</taxon>
        <taxon>Hexamita</taxon>
    </lineage>
</organism>
<protein>
    <submittedName>
        <fullName evidence="3">Uncharacterized protein</fullName>
    </submittedName>
</protein>
<name>A0AA86UGR5_9EUKA</name>
<dbReference type="Proteomes" id="UP001642409">
    <property type="component" value="Unassembled WGS sequence"/>
</dbReference>
<dbReference type="SUPFAM" id="SSF48403">
    <property type="entry name" value="Ankyrin repeat"/>
    <property type="match status" value="2"/>
</dbReference>
<comment type="caution">
    <text evidence="3">The sequence shown here is derived from an EMBL/GenBank/DDBJ whole genome shotgun (WGS) entry which is preliminary data.</text>
</comment>
<dbReference type="Gene3D" id="1.25.40.20">
    <property type="entry name" value="Ankyrin repeat-containing domain"/>
    <property type="match status" value="3"/>
</dbReference>
<feature type="compositionally biased region" description="Polar residues" evidence="2">
    <location>
        <begin position="1"/>
        <end position="20"/>
    </location>
</feature>
<keyword evidence="5" id="KW-1185">Reference proteome</keyword>
<dbReference type="SMART" id="SM00248">
    <property type="entry name" value="ANK"/>
    <property type="match status" value="12"/>
</dbReference>
<evidence type="ECO:0000313" key="3">
    <source>
        <dbReference type="EMBL" id="CAI9955239.1"/>
    </source>
</evidence>
<reference evidence="3" key="1">
    <citation type="submission" date="2023-06" db="EMBL/GenBank/DDBJ databases">
        <authorList>
            <person name="Kurt Z."/>
        </authorList>
    </citation>
    <scope>NUCLEOTIDE SEQUENCE</scope>
</reference>
<gene>
    <name evidence="3" type="ORF">HINF_LOCUS42884</name>
    <name evidence="4" type="ORF">HINF_LOCUS64896</name>
</gene>
<dbReference type="EMBL" id="CAXDID020000420">
    <property type="protein sequence ID" value="CAL6089571.1"/>
    <property type="molecule type" value="Genomic_DNA"/>
</dbReference>
<accession>A0AA86UGR5</accession>